<dbReference type="AlphaFoldDB" id="A0A5B7DVT1"/>
<keyword evidence="2" id="KW-1185">Reference proteome</keyword>
<name>A0A5B7DVT1_PORTR</name>
<accession>A0A5B7DVT1</accession>
<protein>
    <submittedName>
        <fullName evidence="1">Uncharacterized protein</fullName>
    </submittedName>
</protein>
<dbReference type="Proteomes" id="UP000324222">
    <property type="component" value="Unassembled WGS sequence"/>
</dbReference>
<comment type="caution">
    <text evidence="1">The sequence shown here is derived from an EMBL/GenBank/DDBJ whole genome shotgun (WGS) entry which is preliminary data.</text>
</comment>
<proteinExistence type="predicted"/>
<sequence length="95" mass="10548">MPRHHLPALDVTVMSGFSLVRGFNSVNVYCHPAYINADFRTATPQPRATTHDLLPSQCSYRLMAETDRLVHFVDSVSVIHSVDFGSGASRECQLT</sequence>
<gene>
    <name evidence="1" type="ORF">E2C01_018863</name>
</gene>
<evidence type="ECO:0000313" key="1">
    <source>
        <dbReference type="EMBL" id="MPC25741.1"/>
    </source>
</evidence>
<reference evidence="1 2" key="1">
    <citation type="submission" date="2019-05" db="EMBL/GenBank/DDBJ databases">
        <title>Another draft genome of Portunus trituberculatus and its Hox gene families provides insights of decapod evolution.</title>
        <authorList>
            <person name="Jeong J.-H."/>
            <person name="Song I."/>
            <person name="Kim S."/>
            <person name="Choi T."/>
            <person name="Kim D."/>
            <person name="Ryu S."/>
            <person name="Kim W."/>
        </authorList>
    </citation>
    <scope>NUCLEOTIDE SEQUENCE [LARGE SCALE GENOMIC DNA]</scope>
    <source>
        <tissue evidence="1">Muscle</tissue>
    </source>
</reference>
<evidence type="ECO:0000313" key="2">
    <source>
        <dbReference type="Proteomes" id="UP000324222"/>
    </source>
</evidence>
<organism evidence="1 2">
    <name type="scientific">Portunus trituberculatus</name>
    <name type="common">Swimming crab</name>
    <name type="synonym">Neptunus trituberculatus</name>
    <dbReference type="NCBI Taxonomy" id="210409"/>
    <lineage>
        <taxon>Eukaryota</taxon>
        <taxon>Metazoa</taxon>
        <taxon>Ecdysozoa</taxon>
        <taxon>Arthropoda</taxon>
        <taxon>Crustacea</taxon>
        <taxon>Multicrustacea</taxon>
        <taxon>Malacostraca</taxon>
        <taxon>Eumalacostraca</taxon>
        <taxon>Eucarida</taxon>
        <taxon>Decapoda</taxon>
        <taxon>Pleocyemata</taxon>
        <taxon>Brachyura</taxon>
        <taxon>Eubrachyura</taxon>
        <taxon>Portunoidea</taxon>
        <taxon>Portunidae</taxon>
        <taxon>Portuninae</taxon>
        <taxon>Portunus</taxon>
    </lineage>
</organism>
<dbReference type="EMBL" id="VSRR010001502">
    <property type="protein sequence ID" value="MPC25741.1"/>
    <property type="molecule type" value="Genomic_DNA"/>
</dbReference>